<proteinExistence type="predicted"/>
<protein>
    <submittedName>
        <fullName evidence="1">Uncharacterized protein</fullName>
    </submittedName>
</protein>
<keyword evidence="2" id="KW-1185">Reference proteome</keyword>
<organism evidence="1 2">
    <name type="scientific">Streptomyces pimonensis</name>
    <dbReference type="NCBI Taxonomy" id="2860288"/>
    <lineage>
        <taxon>Bacteria</taxon>
        <taxon>Bacillati</taxon>
        <taxon>Actinomycetota</taxon>
        <taxon>Actinomycetes</taxon>
        <taxon>Kitasatosporales</taxon>
        <taxon>Streptomycetaceae</taxon>
        <taxon>Streptomyces</taxon>
    </lineage>
</organism>
<evidence type="ECO:0000313" key="2">
    <source>
        <dbReference type="Proteomes" id="UP001567537"/>
    </source>
</evidence>
<comment type="caution">
    <text evidence="1">The sequence shown here is derived from an EMBL/GenBank/DDBJ whole genome shotgun (WGS) entry which is preliminary data.</text>
</comment>
<accession>A0ABV4J0F3</accession>
<gene>
    <name evidence="1" type="ORF">KYY02_17140</name>
</gene>
<evidence type="ECO:0000313" key="1">
    <source>
        <dbReference type="EMBL" id="MEZ3180349.1"/>
    </source>
</evidence>
<sequence>MKPSSQTTGTITVRVCDRGTGRDYVGVRIRKVTISDRCPQCGGPRGVDTIRNHNFHEDGEWLSVDRWTNPCGHIDMYSAVLVEARDRSDGAA</sequence>
<dbReference type="Proteomes" id="UP001567537">
    <property type="component" value="Unassembled WGS sequence"/>
</dbReference>
<dbReference type="EMBL" id="JAHWZY010000016">
    <property type="protein sequence ID" value="MEZ3180349.1"/>
    <property type="molecule type" value="Genomic_DNA"/>
</dbReference>
<reference evidence="1 2" key="1">
    <citation type="journal article" date="2021" name="Res Sq">
        <title>Streptomyces Pimoensis sp. nov., Isolated From the Taklimakan Desert in Xinjiang, China.</title>
        <authorList>
            <person name="Zhang P."/>
            <person name="Luo X."/>
            <person name="Luo X."/>
            <person name="Liu Z."/>
            <person name="Xia Z."/>
            <person name="Wan C."/>
            <person name="zhang L."/>
        </authorList>
    </citation>
    <scope>NUCLEOTIDE SEQUENCE [LARGE SCALE GENOMIC DNA]</scope>
    <source>
        <strain evidence="1 2">TRM75549</strain>
    </source>
</reference>
<dbReference type="RefSeq" id="WP_371238899.1">
    <property type="nucleotide sequence ID" value="NZ_JAHWZY010000016.1"/>
</dbReference>
<name>A0ABV4J0F3_9ACTN</name>